<dbReference type="InterPro" id="IPR000425">
    <property type="entry name" value="MIP"/>
</dbReference>
<dbReference type="GO" id="GO:0015250">
    <property type="term" value="F:water channel activity"/>
    <property type="evidence" value="ECO:0007669"/>
    <property type="project" value="TreeGrafter"/>
</dbReference>
<dbReference type="STRING" id="1295533.A0A1E3HWA7"/>
<evidence type="ECO:0000256" key="4">
    <source>
        <dbReference type="ARBA" id="ARBA00022692"/>
    </source>
</evidence>
<evidence type="ECO:0000256" key="2">
    <source>
        <dbReference type="ARBA" id="ARBA00006175"/>
    </source>
</evidence>
<evidence type="ECO:0000256" key="10">
    <source>
        <dbReference type="SAM" id="Phobius"/>
    </source>
</evidence>
<evidence type="ECO:0008006" key="13">
    <source>
        <dbReference type="Google" id="ProtNLM"/>
    </source>
</evidence>
<keyword evidence="6 10" id="KW-1133">Transmembrane helix</keyword>
<dbReference type="InterPro" id="IPR023271">
    <property type="entry name" value="Aquaporin-like"/>
</dbReference>
<dbReference type="FunFam" id="1.20.1080.10:FF:000014">
    <property type="entry name" value="Aquaporin 1"/>
    <property type="match status" value="1"/>
</dbReference>
<keyword evidence="12" id="KW-1185">Reference proteome</keyword>
<feature type="compositionally biased region" description="Basic and acidic residues" evidence="9">
    <location>
        <begin position="316"/>
        <end position="339"/>
    </location>
</feature>
<dbReference type="RefSeq" id="XP_018994728.1">
    <property type="nucleotide sequence ID" value="XM_019137702.1"/>
</dbReference>
<dbReference type="Pfam" id="PF00230">
    <property type="entry name" value="MIP"/>
    <property type="match status" value="1"/>
</dbReference>
<proteinExistence type="inferred from homology"/>
<evidence type="ECO:0000313" key="12">
    <source>
        <dbReference type="Proteomes" id="UP000094065"/>
    </source>
</evidence>
<dbReference type="OrthoDB" id="3222at2759"/>
<keyword evidence="5" id="KW-0677">Repeat</keyword>
<comment type="caution">
    <text evidence="11">The sequence shown here is derived from an EMBL/GenBank/DDBJ whole genome shotgun (WGS) entry which is preliminary data.</text>
</comment>
<comment type="similarity">
    <text evidence="2 8">Belongs to the MIP/aquaporin (TC 1.A.8) family.</text>
</comment>
<evidence type="ECO:0000256" key="5">
    <source>
        <dbReference type="ARBA" id="ARBA00022737"/>
    </source>
</evidence>
<dbReference type="GO" id="GO:0005886">
    <property type="term" value="C:plasma membrane"/>
    <property type="evidence" value="ECO:0007669"/>
    <property type="project" value="TreeGrafter"/>
</dbReference>
<feature type="transmembrane region" description="Helical" evidence="10">
    <location>
        <begin position="202"/>
        <end position="224"/>
    </location>
</feature>
<evidence type="ECO:0000256" key="8">
    <source>
        <dbReference type="RuleBase" id="RU000477"/>
    </source>
</evidence>
<dbReference type="GeneID" id="30155084"/>
<evidence type="ECO:0000313" key="11">
    <source>
        <dbReference type="EMBL" id="ODN79881.1"/>
    </source>
</evidence>
<dbReference type="Gene3D" id="1.20.1080.10">
    <property type="entry name" value="Glycerol uptake facilitator protein"/>
    <property type="match status" value="1"/>
</dbReference>
<feature type="transmembrane region" description="Helical" evidence="10">
    <location>
        <begin position="75"/>
        <end position="99"/>
    </location>
</feature>
<evidence type="ECO:0000256" key="9">
    <source>
        <dbReference type="SAM" id="MobiDB-lite"/>
    </source>
</evidence>
<feature type="region of interest" description="Disordered" evidence="9">
    <location>
        <begin position="310"/>
        <end position="346"/>
    </location>
</feature>
<keyword evidence="4 8" id="KW-0812">Transmembrane</keyword>
<reference evidence="11 12" key="1">
    <citation type="submission" date="2016-06" db="EMBL/GenBank/DDBJ databases">
        <title>Evolution of pathogenesis and genome organization in the Tremellales.</title>
        <authorList>
            <person name="Cuomo C."/>
            <person name="Litvintseva A."/>
            <person name="Heitman J."/>
            <person name="Chen Y."/>
            <person name="Sun S."/>
            <person name="Springer D."/>
            <person name="Dromer F."/>
            <person name="Young S."/>
            <person name="Zeng Q."/>
            <person name="Chapman S."/>
            <person name="Gujja S."/>
            <person name="Saif S."/>
            <person name="Birren B."/>
        </authorList>
    </citation>
    <scope>NUCLEOTIDE SEQUENCE [LARGE SCALE GENOMIC DNA]</scope>
    <source>
        <strain evidence="11 12">CBS 6039</strain>
    </source>
</reference>
<evidence type="ECO:0000256" key="1">
    <source>
        <dbReference type="ARBA" id="ARBA00004141"/>
    </source>
</evidence>
<dbReference type="SUPFAM" id="SSF81338">
    <property type="entry name" value="Aquaporin-like"/>
    <property type="match status" value="1"/>
</dbReference>
<dbReference type="PRINTS" id="PR00783">
    <property type="entry name" value="MINTRINSICP"/>
</dbReference>
<name>A0A1E3HWA7_9TREE</name>
<gene>
    <name evidence="11" type="ORF">L202_03775</name>
</gene>
<sequence length="385" mass="41041">MTPLGLIYEPQSMAPPFFPFSCMPNSDPAISTESQASSGRTMPTFLPSNKHDLHHLRAPVPKNASPRVLEAKNHVVAMMGEFVGTTLFILFCLGGTHVAQLPALSITSTSEGTINTSSLFYISLSFGLSLAVNVWIFFRVSGGLFNPAVSLGMVLGGALPPLRGLLLTVSQVLGGLAGSAIADALVPGKLNAGCALGGGTSIVQGLFIEVFMTALLMLTIFFLAAEKNKATPMAPLGIGMALFIAEIFSVYYTGGALNPARAFGPAVVTHTFPVYHWIYWVGPGLGALMATGFYKLLKWLEYETVQQADDGQSYEDGERPDPETRDGEAARVESTDKPRAQQPSEAVYDLQSAARINTRLERIEVLLSQVLEAQAAQAAQAARAM</sequence>
<keyword evidence="3 8" id="KW-0813">Transport</keyword>
<protein>
    <recommendedName>
        <fullName evidence="13">Aquaporin</fullName>
    </recommendedName>
</protein>
<feature type="transmembrane region" description="Helical" evidence="10">
    <location>
        <begin position="119"/>
        <end position="141"/>
    </location>
</feature>
<evidence type="ECO:0000256" key="6">
    <source>
        <dbReference type="ARBA" id="ARBA00022989"/>
    </source>
</evidence>
<comment type="subcellular location">
    <subcellularLocation>
        <location evidence="1">Membrane</location>
        <topology evidence="1">Multi-pass membrane protein</topology>
    </subcellularLocation>
</comment>
<dbReference type="Proteomes" id="UP000094065">
    <property type="component" value="Unassembled WGS sequence"/>
</dbReference>
<keyword evidence="7 10" id="KW-0472">Membrane</keyword>
<dbReference type="PANTHER" id="PTHR19139:SF199">
    <property type="entry name" value="MIP17260P"/>
    <property type="match status" value="1"/>
</dbReference>
<dbReference type="InterPro" id="IPR034294">
    <property type="entry name" value="Aquaporin_transptr"/>
</dbReference>
<feature type="transmembrane region" description="Helical" evidence="10">
    <location>
        <begin position="277"/>
        <end position="297"/>
    </location>
</feature>
<feature type="transmembrane region" description="Helical" evidence="10">
    <location>
        <begin position="236"/>
        <end position="257"/>
    </location>
</feature>
<accession>A0A1E3HWA7</accession>
<dbReference type="PANTHER" id="PTHR19139">
    <property type="entry name" value="AQUAPORIN TRANSPORTER"/>
    <property type="match status" value="1"/>
</dbReference>
<dbReference type="EMBL" id="AWGJ01000005">
    <property type="protein sequence ID" value="ODN79881.1"/>
    <property type="molecule type" value="Genomic_DNA"/>
</dbReference>
<organism evidence="11 12">
    <name type="scientific">Cryptococcus amylolentus CBS 6039</name>
    <dbReference type="NCBI Taxonomy" id="1295533"/>
    <lineage>
        <taxon>Eukaryota</taxon>
        <taxon>Fungi</taxon>
        <taxon>Dikarya</taxon>
        <taxon>Basidiomycota</taxon>
        <taxon>Agaricomycotina</taxon>
        <taxon>Tremellomycetes</taxon>
        <taxon>Tremellales</taxon>
        <taxon>Cryptococcaceae</taxon>
        <taxon>Cryptococcus</taxon>
    </lineage>
</organism>
<evidence type="ECO:0000256" key="7">
    <source>
        <dbReference type="ARBA" id="ARBA00023136"/>
    </source>
</evidence>
<dbReference type="AlphaFoldDB" id="A0A1E3HWA7"/>
<evidence type="ECO:0000256" key="3">
    <source>
        <dbReference type="ARBA" id="ARBA00022448"/>
    </source>
</evidence>